<dbReference type="PANTHER" id="PTHR19441:SF95">
    <property type="entry name" value="PERLWAPIN ISOFORM X1"/>
    <property type="match status" value="1"/>
</dbReference>
<organism evidence="3 4">
    <name type="scientific">Bugula neritina</name>
    <name type="common">Brown bryozoan</name>
    <name type="synonym">Sertularia neritina</name>
    <dbReference type="NCBI Taxonomy" id="10212"/>
    <lineage>
        <taxon>Eukaryota</taxon>
        <taxon>Metazoa</taxon>
        <taxon>Spiralia</taxon>
        <taxon>Lophotrochozoa</taxon>
        <taxon>Bryozoa</taxon>
        <taxon>Gymnolaemata</taxon>
        <taxon>Cheilostomatida</taxon>
        <taxon>Flustrina</taxon>
        <taxon>Buguloidea</taxon>
        <taxon>Bugulidae</taxon>
        <taxon>Bugula</taxon>
    </lineage>
</organism>
<sequence length="428" mass="47721">MEVKRKIYKIVLALTALAAVTYAVTEEEQLISEITQLLQTGLKSNFNGFVQNQKTGSKRHLACPRPKTIMYTPREEKMCRRDKQCGDGMRCCAWFDKKHCLEGLSKTPRQGQCPKITHVNDGCIADYVGCRYDSECEEDEKCCMNTNCGYKKCLKIRQNIECPQPKTYFATKRTEKACSKDVECGLDEKCCNWHDSTHCLKGLSTIPKPGFCPVALETSKERCLADYVGCTFDSECSGVNHKCCTSHACGYGECVDMNRDFACPEIETNTLSGGLLNVPSTCAKGDTCEGFSKLCCPTTLDHNNNPLYHCVEGVYHQPRPGTCPSPSLLADPEGSCLQDYGGGCEFDDDCWEDHKCCKTQCGYSDCVNVASSTTSKKQVLKRILSDLETNMNELSTQSCTWVYSYSSLDLFLQTVSLTIKMVLKWCST</sequence>
<dbReference type="InterPro" id="IPR050514">
    <property type="entry name" value="WAP_four-disulfide_core"/>
</dbReference>
<dbReference type="AlphaFoldDB" id="A0A7J7KAP0"/>
<proteinExistence type="predicted"/>
<dbReference type="Gene3D" id="4.10.75.10">
    <property type="entry name" value="Elafin-like"/>
    <property type="match status" value="2"/>
</dbReference>
<dbReference type="OrthoDB" id="4473401at2759"/>
<feature type="domain" description="WAP" evidence="2">
    <location>
        <begin position="106"/>
        <end position="157"/>
    </location>
</feature>
<feature type="domain" description="WAP" evidence="2">
    <location>
        <begin position="205"/>
        <end position="258"/>
    </location>
</feature>
<evidence type="ECO:0000259" key="2">
    <source>
        <dbReference type="PROSITE" id="PS51390"/>
    </source>
</evidence>
<dbReference type="PROSITE" id="PS51390">
    <property type="entry name" value="WAP"/>
    <property type="match status" value="3"/>
</dbReference>
<evidence type="ECO:0000313" key="3">
    <source>
        <dbReference type="EMBL" id="KAF6035317.1"/>
    </source>
</evidence>
<dbReference type="SMART" id="SM00217">
    <property type="entry name" value="WAP"/>
    <property type="match status" value="3"/>
</dbReference>
<dbReference type="Proteomes" id="UP000593567">
    <property type="component" value="Unassembled WGS sequence"/>
</dbReference>
<name>A0A7J7KAP0_BUGNE</name>
<feature type="chain" id="PRO_5029915265" description="WAP domain-containing protein" evidence="1">
    <location>
        <begin position="24"/>
        <end position="428"/>
    </location>
</feature>
<keyword evidence="4" id="KW-1185">Reference proteome</keyword>
<dbReference type="GO" id="GO:0004867">
    <property type="term" value="F:serine-type endopeptidase inhibitor activity"/>
    <property type="evidence" value="ECO:0007669"/>
    <property type="project" value="TreeGrafter"/>
</dbReference>
<dbReference type="EMBL" id="VXIV02000895">
    <property type="protein sequence ID" value="KAF6035317.1"/>
    <property type="molecule type" value="Genomic_DNA"/>
</dbReference>
<evidence type="ECO:0000313" key="4">
    <source>
        <dbReference type="Proteomes" id="UP000593567"/>
    </source>
</evidence>
<accession>A0A7J7KAP0</accession>
<dbReference type="Pfam" id="PF00095">
    <property type="entry name" value="WAP"/>
    <property type="match status" value="5"/>
</dbReference>
<feature type="signal peptide" evidence="1">
    <location>
        <begin position="1"/>
        <end position="23"/>
    </location>
</feature>
<gene>
    <name evidence="3" type="ORF">EB796_006366</name>
</gene>
<dbReference type="PANTHER" id="PTHR19441">
    <property type="entry name" value="WHEY ACDIC PROTEIN WAP"/>
    <property type="match status" value="1"/>
</dbReference>
<comment type="caution">
    <text evidence="3">The sequence shown here is derived from an EMBL/GenBank/DDBJ whole genome shotgun (WGS) entry which is preliminary data.</text>
</comment>
<keyword evidence="1" id="KW-0732">Signal</keyword>
<dbReference type="GO" id="GO:0005615">
    <property type="term" value="C:extracellular space"/>
    <property type="evidence" value="ECO:0007669"/>
    <property type="project" value="TreeGrafter"/>
</dbReference>
<dbReference type="InterPro" id="IPR036645">
    <property type="entry name" value="Elafin-like_sf"/>
</dbReference>
<evidence type="ECO:0000256" key="1">
    <source>
        <dbReference type="SAM" id="SignalP"/>
    </source>
</evidence>
<feature type="domain" description="WAP" evidence="2">
    <location>
        <begin position="316"/>
        <end position="370"/>
    </location>
</feature>
<protein>
    <recommendedName>
        <fullName evidence="2">WAP domain-containing protein</fullName>
    </recommendedName>
</protein>
<dbReference type="InterPro" id="IPR008197">
    <property type="entry name" value="WAP_dom"/>
</dbReference>
<dbReference type="SUPFAM" id="SSF57256">
    <property type="entry name" value="Elafin-like"/>
    <property type="match status" value="1"/>
</dbReference>
<reference evidence="3" key="1">
    <citation type="submission" date="2020-06" db="EMBL/GenBank/DDBJ databases">
        <title>Draft genome of Bugula neritina, a colonial animal packing powerful symbionts and potential medicines.</title>
        <authorList>
            <person name="Rayko M."/>
        </authorList>
    </citation>
    <scope>NUCLEOTIDE SEQUENCE [LARGE SCALE GENOMIC DNA]</scope>
    <source>
        <strain evidence="3">Kwan_BN1</strain>
    </source>
</reference>